<dbReference type="PANTHER" id="PTHR38011">
    <property type="entry name" value="DIHYDROFOLATE REDUCTASE FAMILY PROTEIN (AFU_ORTHOLOGUE AFUA_8G06820)"/>
    <property type="match status" value="1"/>
</dbReference>
<feature type="region of interest" description="Disordered" evidence="1">
    <location>
        <begin position="186"/>
        <end position="245"/>
    </location>
</feature>
<reference evidence="3 4" key="1">
    <citation type="submission" date="2019-06" db="EMBL/GenBank/DDBJ databases">
        <title>Sequencing the genomes of 1000 actinobacteria strains.</title>
        <authorList>
            <person name="Klenk H.-P."/>
        </authorList>
    </citation>
    <scope>NUCLEOTIDE SEQUENCE [LARGE SCALE GENOMIC DNA]</scope>
    <source>
        <strain evidence="3 4">DSM 45671</strain>
    </source>
</reference>
<feature type="domain" description="Bacterial bifunctional deaminase-reductase C-terminal" evidence="2">
    <location>
        <begin position="3"/>
        <end position="178"/>
    </location>
</feature>
<evidence type="ECO:0000313" key="3">
    <source>
        <dbReference type="EMBL" id="TWF78021.1"/>
    </source>
</evidence>
<evidence type="ECO:0000259" key="2">
    <source>
        <dbReference type="Pfam" id="PF01872"/>
    </source>
</evidence>
<sequence>MTKVIADISMSLDGYVTAPGADEEHGLGIGGEAIHAWVLEEPRSPVDEAVLARSFDQTGAVVMGRRLFDVVDGPHGWNDDVGYGYDQDQSAAPPCFVVTHAPPAQVRLASRFRFVTEGVAAAIDQARAAGGKDVFVMGGANVIDQSLAAGLVDELRIHLSPLLLGGGTRLFDLVGPTTLVQHRVAAGDASHLRGRRGPGRRPTGSPEMSALRRPRTGSAPAAPRRRSSTRRPNRRSRSRRTRPPA</sequence>
<name>A0A561ST39_9PSEU</name>
<dbReference type="PANTHER" id="PTHR38011:SF12">
    <property type="entry name" value="BIFUNCTIONAL DEAMINASE-REDUCTASE DOMAIN PROTEIN"/>
    <property type="match status" value="1"/>
</dbReference>
<protein>
    <submittedName>
        <fullName evidence="3">Dihydrofolate reductase</fullName>
    </submittedName>
</protein>
<dbReference type="AlphaFoldDB" id="A0A561ST39"/>
<feature type="compositionally biased region" description="Basic residues" evidence="1">
    <location>
        <begin position="223"/>
        <end position="245"/>
    </location>
</feature>
<dbReference type="InterPro" id="IPR002734">
    <property type="entry name" value="RibDG_C"/>
</dbReference>
<dbReference type="Gene3D" id="3.40.430.10">
    <property type="entry name" value="Dihydrofolate Reductase, subunit A"/>
    <property type="match status" value="1"/>
</dbReference>
<dbReference type="Proteomes" id="UP000321261">
    <property type="component" value="Unassembled WGS sequence"/>
</dbReference>
<proteinExistence type="predicted"/>
<comment type="caution">
    <text evidence="3">The sequence shown here is derived from an EMBL/GenBank/DDBJ whole genome shotgun (WGS) entry which is preliminary data.</text>
</comment>
<evidence type="ECO:0000256" key="1">
    <source>
        <dbReference type="SAM" id="MobiDB-lite"/>
    </source>
</evidence>
<dbReference type="EMBL" id="VIWU01000001">
    <property type="protein sequence ID" value="TWF78021.1"/>
    <property type="molecule type" value="Genomic_DNA"/>
</dbReference>
<dbReference type="InterPro" id="IPR050765">
    <property type="entry name" value="Riboflavin_Biosynth_HTPR"/>
</dbReference>
<gene>
    <name evidence="3" type="ORF">FHX44_113940</name>
</gene>
<dbReference type="SUPFAM" id="SSF53597">
    <property type="entry name" value="Dihydrofolate reductase-like"/>
    <property type="match status" value="1"/>
</dbReference>
<dbReference type="InterPro" id="IPR024072">
    <property type="entry name" value="DHFR-like_dom_sf"/>
</dbReference>
<keyword evidence="4" id="KW-1185">Reference proteome</keyword>
<dbReference type="GO" id="GO:0009231">
    <property type="term" value="P:riboflavin biosynthetic process"/>
    <property type="evidence" value="ECO:0007669"/>
    <property type="project" value="InterPro"/>
</dbReference>
<organism evidence="3 4">
    <name type="scientific">Pseudonocardia hierapolitana</name>
    <dbReference type="NCBI Taxonomy" id="1128676"/>
    <lineage>
        <taxon>Bacteria</taxon>
        <taxon>Bacillati</taxon>
        <taxon>Actinomycetota</taxon>
        <taxon>Actinomycetes</taxon>
        <taxon>Pseudonocardiales</taxon>
        <taxon>Pseudonocardiaceae</taxon>
        <taxon>Pseudonocardia</taxon>
    </lineage>
</organism>
<accession>A0A561ST39</accession>
<dbReference type="RefSeq" id="WP_246170477.1">
    <property type="nucleotide sequence ID" value="NZ_VIWU01000001.1"/>
</dbReference>
<evidence type="ECO:0000313" key="4">
    <source>
        <dbReference type="Proteomes" id="UP000321261"/>
    </source>
</evidence>
<dbReference type="Pfam" id="PF01872">
    <property type="entry name" value="RibD_C"/>
    <property type="match status" value="1"/>
</dbReference>
<dbReference type="GO" id="GO:0008703">
    <property type="term" value="F:5-amino-6-(5-phosphoribosylamino)uracil reductase activity"/>
    <property type="evidence" value="ECO:0007669"/>
    <property type="project" value="InterPro"/>
</dbReference>